<dbReference type="GO" id="GO:0005829">
    <property type="term" value="C:cytosol"/>
    <property type="evidence" value="ECO:0007669"/>
    <property type="project" value="TreeGrafter"/>
</dbReference>
<sequence length="308" mass="33069">MSTWSVRLLSGTPAEVEEQLASTTPRQVVDELAACTDREVGALTADDTVRHALVSTVITHLPEIAVPEPLRALKAVIGFELTHSGQLVEDRTVVLDGGDVRENDEVGEWDAIIRTSVTHLLRIVTGQEHAGLLAIAGDLVVEGDGLLALDLAEVFSRPDLPGSPVDTRDLDPVEVAGAVRRSSDDNLRHLMAGSTRRVVLDEIFRRFPDFIDPRKGARLSSTIAFRLSGAEGEPDRYVVAFDGGRCTISEGDSPDRDVTISMDGADFLKLATGNLSTVRAGIQGRISVKGDRAAALALSRAIDVPRPR</sequence>
<dbReference type="SUPFAM" id="SSF55718">
    <property type="entry name" value="SCP-like"/>
    <property type="match status" value="2"/>
</dbReference>
<dbReference type="AlphaFoldDB" id="A0A0L6CHA9"/>
<protein>
    <recommendedName>
        <fullName evidence="1">SCP2 domain-containing protein</fullName>
    </recommendedName>
</protein>
<organism evidence="2 3">
    <name type="scientific">Luteipulveratus halotolerans</name>
    <dbReference type="NCBI Taxonomy" id="1631356"/>
    <lineage>
        <taxon>Bacteria</taxon>
        <taxon>Bacillati</taxon>
        <taxon>Actinomycetota</taxon>
        <taxon>Actinomycetes</taxon>
        <taxon>Micrococcales</taxon>
        <taxon>Dermacoccaceae</taxon>
        <taxon>Luteipulveratus</taxon>
    </lineage>
</organism>
<feature type="domain" description="SCP2" evidence="1">
    <location>
        <begin position="66"/>
        <end position="155"/>
    </location>
</feature>
<name>A0A0L6CHA9_9MICO</name>
<dbReference type="OrthoDB" id="5243187at2"/>
<dbReference type="PANTHER" id="PTHR10094">
    <property type="entry name" value="STEROL CARRIER PROTEIN 2 SCP-2 FAMILY PROTEIN"/>
    <property type="match status" value="1"/>
</dbReference>
<evidence type="ECO:0000313" key="3">
    <source>
        <dbReference type="Proteomes" id="UP000037397"/>
    </source>
</evidence>
<comment type="caution">
    <text evidence="2">The sequence shown here is derived from an EMBL/GenBank/DDBJ whole genome shotgun (WGS) entry which is preliminary data.</text>
</comment>
<reference evidence="3" key="1">
    <citation type="submission" date="2015-03" db="EMBL/GenBank/DDBJ databases">
        <title>Luteipulveratus halotolerans sp. nov., a novel actinobacterium (Dermacoccaceae) from Sarawak, Malaysia.</title>
        <authorList>
            <person name="Juboi H."/>
            <person name="Basik A."/>
            <person name="Shamsul S.S."/>
            <person name="Arnold P."/>
            <person name="Schmitt E.K."/>
            <person name="Sanglier J.-J."/>
            <person name="Yeo T."/>
        </authorList>
    </citation>
    <scope>NUCLEOTIDE SEQUENCE [LARGE SCALE GENOMIC DNA]</scope>
    <source>
        <strain evidence="3">C296001</strain>
    </source>
</reference>
<dbReference type="Proteomes" id="UP000037397">
    <property type="component" value="Unassembled WGS sequence"/>
</dbReference>
<feature type="domain" description="SCP2" evidence="1">
    <location>
        <begin position="205"/>
        <end position="302"/>
    </location>
</feature>
<dbReference type="RefSeq" id="WP_050669438.1">
    <property type="nucleotide sequence ID" value="NZ_LAIR01000002.1"/>
</dbReference>
<accession>A0A0L6CHA9</accession>
<dbReference type="STRING" id="1631356.VV01_08090"/>
<dbReference type="EMBL" id="LAIR01000002">
    <property type="protein sequence ID" value="KNX37114.1"/>
    <property type="molecule type" value="Genomic_DNA"/>
</dbReference>
<proteinExistence type="predicted"/>
<keyword evidence="3" id="KW-1185">Reference proteome</keyword>
<dbReference type="InterPro" id="IPR036527">
    <property type="entry name" value="SCP2_sterol-bd_dom_sf"/>
</dbReference>
<evidence type="ECO:0000259" key="1">
    <source>
        <dbReference type="Pfam" id="PF02036"/>
    </source>
</evidence>
<dbReference type="Pfam" id="PF02036">
    <property type="entry name" value="SCP2"/>
    <property type="match status" value="2"/>
</dbReference>
<gene>
    <name evidence="2" type="ORF">VV01_08090</name>
</gene>
<dbReference type="InterPro" id="IPR003033">
    <property type="entry name" value="SCP2_sterol-bd_dom"/>
</dbReference>
<evidence type="ECO:0000313" key="2">
    <source>
        <dbReference type="EMBL" id="KNX37114.1"/>
    </source>
</evidence>
<dbReference type="PANTHER" id="PTHR10094:SF25">
    <property type="entry name" value="SCP2 STEROL-BINDING DOMAIN-CONTAINING PROTEIN 1"/>
    <property type="match status" value="1"/>
</dbReference>
<dbReference type="Gene3D" id="3.30.1050.10">
    <property type="entry name" value="SCP2 sterol-binding domain"/>
    <property type="match status" value="2"/>
</dbReference>